<protein>
    <submittedName>
        <fullName evidence="1">Uncharacterized protein</fullName>
    </submittedName>
</protein>
<reference evidence="1 2" key="1">
    <citation type="submission" date="2024-01" db="EMBL/GenBank/DDBJ databases">
        <title>The genomes of 5 underutilized Papilionoideae crops provide insights into root nodulation and disease resistanc.</title>
        <authorList>
            <person name="Jiang F."/>
        </authorList>
    </citation>
    <scope>NUCLEOTIDE SEQUENCE [LARGE SCALE GENOMIC DNA]</scope>
    <source>
        <strain evidence="1">LVBAO_FW01</strain>
        <tissue evidence="1">Leaves</tissue>
    </source>
</reference>
<proteinExistence type="predicted"/>
<keyword evidence="2" id="KW-1185">Reference proteome</keyword>
<comment type="caution">
    <text evidence="1">The sequence shown here is derived from an EMBL/GenBank/DDBJ whole genome shotgun (WGS) entry which is preliminary data.</text>
</comment>
<accession>A0AAN9M3Y2</accession>
<evidence type="ECO:0000313" key="2">
    <source>
        <dbReference type="Proteomes" id="UP001367508"/>
    </source>
</evidence>
<dbReference type="AlphaFoldDB" id="A0AAN9M3Y2"/>
<sequence length="131" mass="14913">MKVKSLLGGLEIWKRSERSLGNSNEIYSPGRASKGRQFSRRLYQESFKISLEPLNPDTSNAFLDCTWSMHYFKVEEGGSARSMEEGGSARSIRESERAGTDSMFRFFDLFVSFAEPLSYEVSQTSSKLQEK</sequence>
<gene>
    <name evidence="1" type="ORF">VNO77_15018</name>
</gene>
<evidence type="ECO:0000313" key="1">
    <source>
        <dbReference type="EMBL" id="KAK7344858.1"/>
    </source>
</evidence>
<dbReference type="Proteomes" id="UP001367508">
    <property type="component" value="Unassembled WGS sequence"/>
</dbReference>
<organism evidence="1 2">
    <name type="scientific">Canavalia gladiata</name>
    <name type="common">Sword bean</name>
    <name type="synonym">Dolichos gladiatus</name>
    <dbReference type="NCBI Taxonomy" id="3824"/>
    <lineage>
        <taxon>Eukaryota</taxon>
        <taxon>Viridiplantae</taxon>
        <taxon>Streptophyta</taxon>
        <taxon>Embryophyta</taxon>
        <taxon>Tracheophyta</taxon>
        <taxon>Spermatophyta</taxon>
        <taxon>Magnoliopsida</taxon>
        <taxon>eudicotyledons</taxon>
        <taxon>Gunneridae</taxon>
        <taxon>Pentapetalae</taxon>
        <taxon>rosids</taxon>
        <taxon>fabids</taxon>
        <taxon>Fabales</taxon>
        <taxon>Fabaceae</taxon>
        <taxon>Papilionoideae</taxon>
        <taxon>50 kb inversion clade</taxon>
        <taxon>NPAAA clade</taxon>
        <taxon>indigoferoid/millettioid clade</taxon>
        <taxon>Phaseoleae</taxon>
        <taxon>Canavalia</taxon>
    </lineage>
</organism>
<name>A0AAN9M3Y2_CANGL</name>
<dbReference type="EMBL" id="JAYMYQ010000003">
    <property type="protein sequence ID" value="KAK7344858.1"/>
    <property type="molecule type" value="Genomic_DNA"/>
</dbReference>